<dbReference type="Gene3D" id="3.40.50.1820">
    <property type="entry name" value="alpha/beta hydrolase"/>
    <property type="match status" value="1"/>
</dbReference>
<evidence type="ECO:0000256" key="4">
    <source>
        <dbReference type="SAM" id="SignalP"/>
    </source>
</evidence>
<dbReference type="PANTHER" id="PTHR10272">
    <property type="entry name" value="PLATELET-ACTIVATING FACTOR ACETYLHYDROLASE"/>
    <property type="match status" value="1"/>
</dbReference>
<evidence type="ECO:0000313" key="7">
    <source>
        <dbReference type="Proteomes" id="UP000557688"/>
    </source>
</evidence>
<keyword evidence="7" id="KW-1185">Reference proteome</keyword>
<evidence type="ECO:0000256" key="2">
    <source>
        <dbReference type="ARBA" id="ARBA00022963"/>
    </source>
</evidence>
<dbReference type="PIRSF" id="PIRSF031982">
    <property type="entry name" value="UCP031982_abhydr"/>
    <property type="match status" value="1"/>
</dbReference>
<dbReference type="RefSeq" id="WP_218062134.1">
    <property type="nucleotide sequence ID" value="NZ_JABXXQ010000363.1"/>
</dbReference>
<dbReference type="InterPro" id="IPR001375">
    <property type="entry name" value="Peptidase_S9_cat"/>
</dbReference>
<dbReference type="GO" id="GO:0006508">
    <property type="term" value="P:proteolysis"/>
    <property type="evidence" value="ECO:0007669"/>
    <property type="project" value="InterPro"/>
</dbReference>
<keyword evidence="2" id="KW-0442">Lipid degradation</keyword>
<feature type="domain" description="Peptidase S9 prolyl oligopeptidase catalytic" evidence="5">
    <location>
        <begin position="110"/>
        <end position="203"/>
    </location>
</feature>
<dbReference type="GO" id="GO:0003847">
    <property type="term" value="F:1-alkyl-2-acetylglycerophosphocholine esterase activity"/>
    <property type="evidence" value="ECO:0007669"/>
    <property type="project" value="TreeGrafter"/>
</dbReference>
<evidence type="ECO:0000256" key="1">
    <source>
        <dbReference type="ARBA" id="ARBA00022801"/>
    </source>
</evidence>
<feature type="signal peptide" evidence="4">
    <location>
        <begin position="1"/>
        <end position="32"/>
    </location>
</feature>
<dbReference type="GO" id="GO:0008236">
    <property type="term" value="F:serine-type peptidase activity"/>
    <property type="evidence" value="ECO:0007669"/>
    <property type="project" value="InterPro"/>
</dbReference>
<reference evidence="6 7" key="1">
    <citation type="submission" date="2020-08" db="EMBL/GenBank/DDBJ databases">
        <title>Genomic Encyclopedia of Type Strains, Phase III (KMG-III): the genomes of soil and plant-associated and newly described type strains.</title>
        <authorList>
            <person name="Whitman W."/>
        </authorList>
    </citation>
    <scope>NUCLEOTIDE SEQUENCE [LARGE SCALE GENOMIC DNA]</scope>
    <source>
        <strain evidence="6 7">CECT 8088</strain>
    </source>
</reference>
<keyword evidence="3" id="KW-0443">Lipid metabolism</keyword>
<evidence type="ECO:0000259" key="5">
    <source>
        <dbReference type="Pfam" id="PF00326"/>
    </source>
</evidence>
<keyword evidence="4" id="KW-0732">Signal</keyword>
<keyword evidence="1 6" id="KW-0378">Hydrolase</keyword>
<evidence type="ECO:0000313" key="6">
    <source>
        <dbReference type="EMBL" id="MBB3173130.1"/>
    </source>
</evidence>
<dbReference type="SUPFAM" id="SSF53474">
    <property type="entry name" value="alpha/beta-Hydrolases"/>
    <property type="match status" value="1"/>
</dbReference>
<dbReference type="InterPro" id="IPR016986">
    <property type="entry name" value="UCP031982_abhydr"/>
</dbReference>
<organism evidence="6 7">
    <name type="scientific">Endobacter medicaginis</name>
    <dbReference type="NCBI Taxonomy" id="1181271"/>
    <lineage>
        <taxon>Bacteria</taxon>
        <taxon>Pseudomonadati</taxon>
        <taxon>Pseudomonadota</taxon>
        <taxon>Alphaproteobacteria</taxon>
        <taxon>Acetobacterales</taxon>
        <taxon>Acetobacteraceae</taxon>
        <taxon>Endobacter</taxon>
    </lineage>
</organism>
<dbReference type="PANTHER" id="PTHR10272:SF0">
    <property type="entry name" value="PLATELET-ACTIVATING FACTOR ACETYLHYDROLASE"/>
    <property type="match status" value="1"/>
</dbReference>
<dbReference type="EMBL" id="JACHXV010000003">
    <property type="protein sequence ID" value="MBB3173130.1"/>
    <property type="molecule type" value="Genomic_DNA"/>
</dbReference>
<comment type="caution">
    <text evidence="6">The sequence shown here is derived from an EMBL/GenBank/DDBJ whole genome shotgun (WGS) entry which is preliminary data.</text>
</comment>
<dbReference type="Proteomes" id="UP000557688">
    <property type="component" value="Unassembled WGS sequence"/>
</dbReference>
<protein>
    <submittedName>
        <fullName evidence="6">Putative dienelactone hydrolase</fullName>
    </submittedName>
</protein>
<sequence length="333" mass="34572">MSTRSRFARPSCLLVLALCLMQVSMSMRPARAAADAVGFIATHSPDGTEIGIWYPARGEMRHLVLGPYAQDVAPGAPPVAAPGSHVLPLVVISHGQGGSFTGHLDTAMALARAGFVVAALTHPGDNWRDSSRATDLAARPAALSALITWMLTASPYAGIIDARRIGAFGFSSGGFTVLAAAGGRPDLTKVGPHCVAHPGFYDCALLAAHPPVAGARTFSRDGRIRAIVVAAPALGFTFDRAGLAGITVPVQLWRAGNDKVLPAPFYADAVHAALPPGVAFHDVPGAGHFDFLAPCTAEAASLPICTSAPGFDRAAFHRDFDAAVVAFFRHTLD</sequence>
<dbReference type="AlphaFoldDB" id="A0A839UYC3"/>
<accession>A0A839UYC3</accession>
<feature type="chain" id="PRO_5032971072" evidence="4">
    <location>
        <begin position="33"/>
        <end position="333"/>
    </location>
</feature>
<proteinExistence type="predicted"/>
<evidence type="ECO:0000256" key="3">
    <source>
        <dbReference type="ARBA" id="ARBA00023098"/>
    </source>
</evidence>
<name>A0A839UYC3_9PROT</name>
<gene>
    <name evidence="6" type="ORF">FHR90_000948</name>
</gene>
<dbReference type="GO" id="GO:0016042">
    <property type="term" value="P:lipid catabolic process"/>
    <property type="evidence" value="ECO:0007669"/>
    <property type="project" value="UniProtKB-KW"/>
</dbReference>
<dbReference type="Pfam" id="PF00326">
    <property type="entry name" value="Peptidase_S9"/>
    <property type="match status" value="1"/>
</dbReference>
<dbReference type="InterPro" id="IPR029058">
    <property type="entry name" value="AB_hydrolase_fold"/>
</dbReference>